<dbReference type="InterPro" id="IPR002711">
    <property type="entry name" value="HNH"/>
</dbReference>
<organism evidence="2 3">
    <name type="scientific">Streptomyces laurentii</name>
    <dbReference type="NCBI Taxonomy" id="39478"/>
    <lineage>
        <taxon>Bacteria</taxon>
        <taxon>Bacillati</taxon>
        <taxon>Actinomycetota</taxon>
        <taxon>Actinomycetes</taxon>
        <taxon>Kitasatosporales</taxon>
        <taxon>Streptomycetaceae</taxon>
        <taxon>Streptomyces</taxon>
    </lineage>
</organism>
<dbReference type="KEGG" id="slau:SLA_2207"/>
<evidence type="ECO:0000259" key="1">
    <source>
        <dbReference type="SMART" id="SM00507"/>
    </source>
</evidence>
<accession>A0A160NZ21</accession>
<dbReference type="SMART" id="SM00507">
    <property type="entry name" value="HNHc"/>
    <property type="match status" value="1"/>
</dbReference>
<gene>
    <name evidence="2" type="ORF">SLA_2207</name>
</gene>
<reference evidence="2 3" key="1">
    <citation type="journal article" date="2016" name="Genome Announc.">
        <title>Complete Genome Sequence of Thiostrepton-Producing Streptomyces laurentii ATCC 31255.</title>
        <authorList>
            <person name="Doi K."/>
            <person name="Fujino Y."/>
            <person name="Nagayoshi Y."/>
            <person name="Ohshima T."/>
            <person name="Ogata S."/>
        </authorList>
    </citation>
    <scope>NUCLEOTIDE SEQUENCE [LARGE SCALE GENOMIC DNA]</scope>
    <source>
        <strain evidence="2 3">ATCC 31255</strain>
    </source>
</reference>
<dbReference type="Proteomes" id="UP000217676">
    <property type="component" value="Chromosome"/>
</dbReference>
<feature type="domain" description="HNH nuclease" evidence="1">
    <location>
        <begin position="48"/>
        <end position="101"/>
    </location>
</feature>
<dbReference type="InterPro" id="IPR003615">
    <property type="entry name" value="HNH_nuc"/>
</dbReference>
<dbReference type="GO" id="GO:0003676">
    <property type="term" value="F:nucleic acid binding"/>
    <property type="evidence" value="ECO:0007669"/>
    <property type="project" value="InterPro"/>
</dbReference>
<evidence type="ECO:0000313" key="3">
    <source>
        <dbReference type="Proteomes" id="UP000217676"/>
    </source>
</evidence>
<name>A0A160NZ21_STRLU</name>
<dbReference type="Gene3D" id="1.10.30.50">
    <property type="match status" value="1"/>
</dbReference>
<dbReference type="AlphaFoldDB" id="A0A160NZ21"/>
<dbReference type="Pfam" id="PF01844">
    <property type="entry name" value="HNH"/>
    <property type="match status" value="1"/>
</dbReference>
<protein>
    <submittedName>
        <fullName evidence="2">Phage protein</fullName>
    </submittedName>
</protein>
<sequence length="113" mass="13175">MRCIDCTEPATHRRRCERHHREYERRPAVQVRRARARRRAERHDAAARLRRIIERKTKAWCDWCLGNFAVADVDIDHVRPLSMGGTDTDGNVQVLCHGCHQLKTSTEFGRSAL</sequence>
<proteinExistence type="predicted"/>
<keyword evidence="3" id="KW-1185">Reference proteome</keyword>
<dbReference type="GO" id="GO:0004519">
    <property type="term" value="F:endonuclease activity"/>
    <property type="evidence" value="ECO:0007669"/>
    <property type="project" value="InterPro"/>
</dbReference>
<dbReference type="EMBL" id="AP017424">
    <property type="protein sequence ID" value="BAU83140.1"/>
    <property type="molecule type" value="Genomic_DNA"/>
</dbReference>
<evidence type="ECO:0000313" key="2">
    <source>
        <dbReference type="EMBL" id="BAU83140.1"/>
    </source>
</evidence>
<dbReference type="CDD" id="cd00085">
    <property type="entry name" value="HNHc"/>
    <property type="match status" value="1"/>
</dbReference>
<dbReference type="GO" id="GO:0008270">
    <property type="term" value="F:zinc ion binding"/>
    <property type="evidence" value="ECO:0007669"/>
    <property type="project" value="InterPro"/>
</dbReference>